<dbReference type="SMART" id="SM00176">
    <property type="entry name" value="RAN"/>
    <property type="match status" value="1"/>
</dbReference>
<dbReference type="PANTHER" id="PTHR47978">
    <property type="match status" value="1"/>
</dbReference>
<dbReference type="FunFam" id="3.40.50.300:FF:000808">
    <property type="entry name" value="Small GTP-binding protein, putative"/>
    <property type="match status" value="1"/>
</dbReference>
<comment type="caution">
    <text evidence="2">The sequence shown here is derived from an EMBL/GenBank/DDBJ whole genome shotgun (WGS) entry which is preliminary data.</text>
</comment>
<dbReference type="CDD" id="cd00154">
    <property type="entry name" value="Rab"/>
    <property type="match status" value="1"/>
</dbReference>
<dbReference type="AlphaFoldDB" id="A0A1J4J1A9"/>
<dbReference type="InterPro" id="IPR005225">
    <property type="entry name" value="Small_GTP-bd"/>
</dbReference>
<dbReference type="EMBL" id="MLAK01001413">
    <property type="protein sequence ID" value="OHS93328.1"/>
    <property type="molecule type" value="Genomic_DNA"/>
</dbReference>
<dbReference type="GeneID" id="94847882"/>
<dbReference type="Pfam" id="PF00071">
    <property type="entry name" value="Ras"/>
    <property type="match status" value="1"/>
</dbReference>
<dbReference type="Proteomes" id="UP000179807">
    <property type="component" value="Unassembled WGS sequence"/>
</dbReference>
<name>A0A1J4J1A9_9EUKA</name>
<dbReference type="InterPro" id="IPR001806">
    <property type="entry name" value="Small_GTPase"/>
</dbReference>
<reference evidence="2" key="1">
    <citation type="submission" date="2016-10" db="EMBL/GenBank/DDBJ databases">
        <authorList>
            <person name="Benchimol M."/>
            <person name="Almeida L.G."/>
            <person name="Vasconcelos A.T."/>
            <person name="Perreira-Neves A."/>
            <person name="Rosa I.A."/>
            <person name="Tasca T."/>
            <person name="Bogo M.R."/>
            <person name="de Souza W."/>
        </authorList>
    </citation>
    <scope>NUCLEOTIDE SEQUENCE [LARGE SCALE GENOMIC DNA]</scope>
    <source>
        <strain evidence="2">K</strain>
    </source>
</reference>
<dbReference type="PROSITE" id="PS51421">
    <property type="entry name" value="RAS"/>
    <property type="match status" value="1"/>
</dbReference>
<accession>A0A1J4J1A9</accession>
<dbReference type="SMART" id="SM00173">
    <property type="entry name" value="RAS"/>
    <property type="match status" value="1"/>
</dbReference>
<dbReference type="OrthoDB" id="63533at2759"/>
<evidence type="ECO:0000313" key="2">
    <source>
        <dbReference type="EMBL" id="OHS93328.1"/>
    </source>
</evidence>
<dbReference type="PROSITE" id="PS51419">
    <property type="entry name" value="RAB"/>
    <property type="match status" value="1"/>
</dbReference>
<dbReference type="GO" id="GO:0005525">
    <property type="term" value="F:GTP binding"/>
    <property type="evidence" value="ECO:0007669"/>
    <property type="project" value="InterPro"/>
</dbReference>
<dbReference type="GO" id="GO:0003924">
    <property type="term" value="F:GTPase activity"/>
    <property type="evidence" value="ECO:0007669"/>
    <property type="project" value="InterPro"/>
</dbReference>
<keyword evidence="1" id="KW-0547">Nucleotide-binding</keyword>
<proteinExistence type="predicted"/>
<dbReference type="SMART" id="SM00174">
    <property type="entry name" value="RHO"/>
    <property type="match status" value="1"/>
</dbReference>
<dbReference type="Gene3D" id="3.40.50.300">
    <property type="entry name" value="P-loop containing nucleotide triphosphate hydrolases"/>
    <property type="match status" value="1"/>
</dbReference>
<evidence type="ECO:0000256" key="1">
    <source>
        <dbReference type="ARBA" id="ARBA00022741"/>
    </source>
</evidence>
<dbReference type="InterPro" id="IPR027417">
    <property type="entry name" value="P-loop_NTPase"/>
</dbReference>
<dbReference type="VEuPathDB" id="TrichDB:TRFO_40392"/>
<dbReference type="RefSeq" id="XP_068346465.1">
    <property type="nucleotide sequence ID" value="XM_068513178.1"/>
</dbReference>
<gene>
    <name evidence="2" type="ORF">TRFO_40392</name>
</gene>
<evidence type="ECO:0000313" key="3">
    <source>
        <dbReference type="Proteomes" id="UP000179807"/>
    </source>
</evidence>
<organism evidence="2 3">
    <name type="scientific">Tritrichomonas foetus</name>
    <dbReference type="NCBI Taxonomy" id="1144522"/>
    <lineage>
        <taxon>Eukaryota</taxon>
        <taxon>Metamonada</taxon>
        <taxon>Parabasalia</taxon>
        <taxon>Tritrichomonadida</taxon>
        <taxon>Tritrichomonadidae</taxon>
        <taxon>Tritrichomonas</taxon>
    </lineage>
</organism>
<dbReference type="NCBIfam" id="TIGR00231">
    <property type="entry name" value="small_GTP"/>
    <property type="match status" value="1"/>
</dbReference>
<dbReference type="SMART" id="SM00175">
    <property type="entry name" value="RAB"/>
    <property type="match status" value="1"/>
</dbReference>
<protein>
    <submittedName>
        <fullName evidence="2">Ras-related protein Rab-22A</fullName>
    </submittedName>
</protein>
<keyword evidence="3" id="KW-1185">Reference proteome</keyword>
<dbReference type="PRINTS" id="PR00449">
    <property type="entry name" value="RASTRNSFRMNG"/>
</dbReference>
<dbReference type="SUPFAM" id="SSF52540">
    <property type="entry name" value="P-loop containing nucleoside triphosphate hydrolases"/>
    <property type="match status" value="1"/>
</dbReference>
<sequence length="192" mass="21217">MSEMKNKIVMLGDSGVGKTSLVTRWIRNSYRPDQAPTIGAAYQQNTVEIRGEQHKIQVWDTAGEEKYRAMAPIYSQGAFGALVVFDLTRKQSMHNVVDWIKCLELNGDIPVVVAGNKSDLDSEREVTMEEAIQFVNDIGYTYFETSANNGSGVDEAFIELISQAIDHAGKETNIPETVNFENPASSEKSGCC</sequence>